<organism evidence="2">
    <name type="scientific">viral metagenome</name>
    <dbReference type="NCBI Taxonomy" id="1070528"/>
    <lineage>
        <taxon>unclassified sequences</taxon>
        <taxon>metagenomes</taxon>
        <taxon>organismal metagenomes</taxon>
    </lineage>
</organism>
<dbReference type="EMBL" id="MN740028">
    <property type="protein sequence ID" value="QHT84894.1"/>
    <property type="molecule type" value="Genomic_DNA"/>
</dbReference>
<reference evidence="2" key="1">
    <citation type="journal article" date="2020" name="Nature">
        <title>Giant virus diversity and host interactions through global metagenomics.</title>
        <authorList>
            <person name="Schulz F."/>
            <person name="Roux S."/>
            <person name="Paez-Espino D."/>
            <person name="Jungbluth S."/>
            <person name="Walsh D.A."/>
            <person name="Denef V.J."/>
            <person name="McMahon K.D."/>
            <person name="Konstantinidis K.T."/>
            <person name="Eloe-Fadrosh E.A."/>
            <person name="Kyrpides N.C."/>
            <person name="Woyke T."/>
        </authorList>
    </citation>
    <scope>NUCLEOTIDE SEQUENCE</scope>
    <source>
        <strain evidence="2">GVMAG-M-3300023184-178</strain>
    </source>
</reference>
<evidence type="ECO:0000313" key="2">
    <source>
        <dbReference type="EMBL" id="QHT84894.1"/>
    </source>
</evidence>
<protein>
    <recommendedName>
        <fullName evidence="3">NET domain-containing protein</fullName>
    </recommendedName>
</protein>
<name>A0A6C0HWL2_9ZZZZ</name>
<dbReference type="AlphaFoldDB" id="A0A6C0HWL2"/>
<evidence type="ECO:0008006" key="3">
    <source>
        <dbReference type="Google" id="ProtNLM"/>
    </source>
</evidence>
<feature type="region of interest" description="Disordered" evidence="1">
    <location>
        <begin position="104"/>
        <end position="128"/>
    </location>
</feature>
<proteinExistence type="predicted"/>
<accession>A0A6C0HWL2</accession>
<feature type="compositionally biased region" description="Basic and acidic residues" evidence="1">
    <location>
        <begin position="104"/>
        <end position="117"/>
    </location>
</feature>
<sequence length="128" mass="15199">MSENMIIENNEKFFIEMDVSVIELNTIREKIESMSKFNQIEVLRILSKRKNVTLNENKYGIHINLTEIEPSIIDELKVYINYVNAQELNLNEMELQKEEFKNTYFTKDKPKDNKDNATKNSKYHAYTA</sequence>
<evidence type="ECO:0000256" key="1">
    <source>
        <dbReference type="SAM" id="MobiDB-lite"/>
    </source>
</evidence>